<dbReference type="GO" id="GO:0000166">
    <property type="term" value="F:nucleotide binding"/>
    <property type="evidence" value="ECO:0007669"/>
    <property type="project" value="UniProtKB-KW"/>
</dbReference>
<dbReference type="Pfam" id="PF01761">
    <property type="entry name" value="DHQ_synthase"/>
    <property type="match status" value="1"/>
</dbReference>
<dbReference type="GO" id="GO:0009423">
    <property type="term" value="P:chorismate biosynthetic process"/>
    <property type="evidence" value="ECO:0007669"/>
    <property type="project" value="UniProtKB-UniRule"/>
</dbReference>
<dbReference type="GO" id="GO:0009073">
    <property type="term" value="P:aromatic amino acid family biosynthetic process"/>
    <property type="evidence" value="ECO:0007669"/>
    <property type="project" value="InterPro"/>
</dbReference>
<keyword evidence="9" id="KW-0170">Cobalt</keyword>
<proteinExistence type="predicted"/>
<dbReference type="GO" id="GO:0005737">
    <property type="term" value="C:cytoplasm"/>
    <property type="evidence" value="ECO:0007669"/>
    <property type="project" value="InterPro"/>
</dbReference>
<reference evidence="13 14" key="1">
    <citation type="submission" date="2018-06" db="EMBL/GenBank/DDBJ databases">
        <title>Spirosoma sp. HMF3257 Genome sequencing and assembly.</title>
        <authorList>
            <person name="Kang H."/>
            <person name="Cha I."/>
            <person name="Kim H."/>
            <person name="Kang J."/>
            <person name="Joh K."/>
        </authorList>
    </citation>
    <scope>NUCLEOTIDE SEQUENCE [LARGE SCALE GENOMIC DNA]</scope>
    <source>
        <strain evidence="13 14">HMF3257</strain>
    </source>
</reference>
<keyword evidence="8 13" id="KW-0456">Lyase</keyword>
<dbReference type="PANTHER" id="PTHR43622">
    <property type="entry name" value="3-DEHYDROQUINATE SYNTHASE"/>
    <property type="match status" value="1"/>
</dbReference>
<dbReference type="Gene3D" id="1.20.1090.10">
    <property type="entry name" value="Dehydroquinate synthase-like - alpha domain"/>
    <property type="match status" value="1"/>
</dbReference>
<evidence type="ECO:0000256" key="5">
    <source>
        <dbReference type="ARBA" id="ARBA00022741"/>
    </source>
</evidence>
<dbReference type="PANTHER" id="PTHR43622:SF1">
    <property type="entry name" value="3-DEHYDROQUINATE SYNTHASE"/>
    <property type="match status" value="1"/>
</dbReference>
<evidence type="ECO:0000256" key="10">
    <source>
        <dbReference type="NCBIfam" id="TIGR01357"/>
    </source>
</evidence>
<evidence type="ECO:0000256" key="2">
    <source>
        <dbReference type="ARBA" id="ARBA00001941"/>
    </source>
</evidence>
<organism evidence="13 14">
    <name type="scientific">Spirosoma telluris</name>
    <dbReference type="NCBI Taxonomy" id="2183553"/>
    <lineage>
        <taxon>Bacteria</taxon>
        <taxon>Pseudomonadati</taxon>
        <taxon>Bacteroidota</taxon>
        <taxon>Cytophagia</taxon>
        <taxon>Cytophagales</taxon>
        <taxon>Cytophagaceae</taxon>
        <taxon>Spirosoma</taxon>
    </lineage>
</organism>
<dbReference type="AlphaFoldDB" id="A0A327NPJ8"/>
<evidence type="ECO:0000256" key="4">
    <source>
        <dbReference type="ARBA" id="ARBA00022723"/>
    </source>
</evidence>
<evidence type="ECO:0000313" key="14">
    <source>
        <dbReference type="Proteomes" id="UP000249016"/>
    </source>
</evidence>
<evidence type="ECO:0000256" key="8">
    <source>
        <dbReference type="ARBA" id="ARBA00023239"/>
    </source>
</evidence>
<dbReference type="Proteomes" id="UP000249016">
    <property type="component" value="Unassembled WGS sequence"/>
</dbReference>
<dbReference type="GO" id="GO:0046872">
    <property type="term" value="F:metal ion binding"/>
    <property type="evidence" value="ECO:0007669"/>
    <property type="project" value="UniProtKB-KW"/>
</dbReference>
<dbReference type="Gene3D" id="3.40.50.1970">
    <property type="match status" value="1"/>
</dbReference>
<keyword evidence="6" id="KW-0862">Zinc</keyword>
<evidence type="ECO:0000256" key="1">
    <source>
        <dbReference type="ARBA" id="ARBA00001911"/>
    </source>
</evidence>
<dbReference type="GO" id="GO:0003856">
    <property type="term" value="F:3-dehydroquinate synthase activity"/>
    <property type="evidence" value="ECO:0007669"/>
    <property type="project" value="UniProtKB-UniRule"/>
</dbReference>
<dbReference type="InterPro" id="IPR016037">
    <property type="entry name" value="DHQ_synth_AroB"/>
</dbReference>
<feature type="domain" description="3-dehydroquinate synthase N-terminal" evidence="11">
    <location>
        <begin position="51"/>
        <end position="163"/>
    </location>
</feature>
<comment type="function">
    <text evidence="3">Catalyzes the conversion of 3-deoxy-D-arabino-heptulosonate 7-phosphate (DAHP) to dehydroquinate (DHQ).</text>
</comment>
<name>A0A327NPJ8_9BACT</name>
<evidence type="ECO:0000256" key="9">
    <source>
        <dbReference type="ARBA" id="ARBA00023285"/>
    </source>
</evidence>
<evidence type="ECO:0000313" key="13">
    <source>
        <dbReference type="EMBL" id="RAI77290.1"/>
    </source>
</evidence>
<evidence type="ECO:0000259" key="11">
    <source>
        <dbReference type="Pfam" id="PF01761"/>
    </source>
</evidence>
<protein>
    <recommendedName>
        <fullName evidence="10">3-dehydroquinate synthase</fullName>
        <ecNumber evidence="10">4.2.3.4</ecNumber>
    </recommendedName>
</protein>
<dbReference type="Pfam" id="PF24621">
    <property type="entry name" value="DHQS_C"/>
    <property type="match status" value="1"/>
</dbReference>
<dbReference type="RefSeq" id="WP_111347778.1">
    <property type="nucleotide sequence ID" value="NZ_QLII01000001.1"/>
</dbReference>
<keyword evidence="4" id="KW-0479">Metal-binding</keyword>
<dbReference type="InterPro" id="IPR030963">
    <property type="entry name" value="DHQ_synth_fam"/>
</dbReference>
<dbReference type="EMBL" id="QLII01000001">
    <property type="protein sequence ID" value="RAI77290.1"/>
    <property type="molecule type" value="Genomic_DNA"/>
</dbReference>
<keyword evidence="14" id="KW-1185">Reference proteome</keyword>
<evidence type="ECO:0000256" key="3">
    <source>
        <dbReference type="ARBA" id="ARBA00003485"/>
    </source>
</evidence>
<dbReference type="CDD" id="cd08195">
    <property type="entry name" value="DHQS"/>
    <property type="match status" value="1"/>
</dbReference>
<keyword evidence="7" id="KW-0520">NAD</keyword>
<gene>
    <name evidence="13" type="primary">aroB</name>
    <name evidence="13" type="ORF">HMF3257_29545</name>
</gene>
<comment type="cofactor">
    <cofactor evidence="2">
        <name>Co(2+)</name>
        <dbReference type="ChEBI" id="CHEBI:48828"/>
    </cofactor>
</comment>
<evidence type="ECO:0000256" key="7">
    <source>
        <dbReference type="ARBA" id="ARBA00023027"/>
    </source>
</evidence>
<dbReference type="SUPFAM" id="SSF56796">
    <property type="entry name" value="Dehydroquinate synthase-like"/>
    <property type="match status" value="1"/>
</dbReference>
<dbReference type="InterPro" id="IPR056179">
    <property type="entry name" value="DHQS_C"/>
</dbReference>
<evidence type="ECO:0000259" key="12">
    <source>
        <dbReference type="Pfam" id="PF24621"/>
    </source>
</evidence>
<dbReference type="EC" id="4.2.3.4" evidence="10"/>
<comment type="caution">
    <text evidence="13">The sequence shown here is derived from an EMBL/GenBank/DDBJ whole genome shotgun (WGS) entry which is preliminary data.</text>
</comment>
<keyword evidence="5" id="KW-0547">Nucleotide-binding</keyword>
<dbReference type="InterPro" id="IPR050071">
    <property type="entry name" value="Dehydroquinate_synthase"/>
</dbReference>
<dbReference type="NCBIfam" id="TIGR01357">
    <property type="entry name" value="aroB"/>
    <property type="match status" value="1"/>
</dbReference>
<dbReference type="InterPro" id="IPR030960">
    <property type="entry name" value="DHQS/DOIS_N"/>
</dbReference>
<accession>A0A327NPJ8</accession>
<sequence>MSTVTIAPIAESLPAFLDSYDFSAIAVIADNHTFRYCYPELKTILPKHTLVRIKAGEEQKHIATCELIWDALTRANFDRHALVLNLGGGVIGDMGGFCAATYKRGIAFAQIPTTLLAQVDASVGGKLGIDFRGYKNHIGVFQLPNTVLIDPVFLTTLPERELRSGFAEIIKHCLIADATMWDEIRRRDLDEQDWSTLVAHSVAVKQRVVAEDPTEKGLRKILNFGHTLGHAVETYFLTQPRKRLLHGEAIAVGMVAEAFMAFQKKMIDQDLLTQIEEYIFAVYGNVRLTDEDVEPVLALTLQDKKNRGKEVRMSLLDGPGSCAFDVHVTAAEMRRGLEFYRGLNKN</sequence>
<dbReference type="PIRSF" id="PIRSF001455">
    <property type="entry name" value="DHQ_synth"/>
    <property type="match status" value="1"/>
</dbReference>
<evidence type="ECO:0000256" key="6">
    <source>
        <dbReference type="ARBA" id="ARBA00022833"/>
    </source>
</evidence>
<comment type="cofactor">
    <cofactor evidence="1">
        <name>NAD(+)</name>
        <dbReference type="ChEBI" id="CHEBI:57540"/>
    </cofactor>
</comment>
<feature type="domain" description="3-dehydroquinate synthase C-terminal" evidence="12">
    <location>
        <begin position="165"/>
        <end position="306"/>
    </location>
</feature>
<dbReference type="OrthoDB" id="9806583at2"/>